<gene>
    <name evidence="2" type="ORF">JOF54_003809</name>
</gene>
<evidence type="ECO:0000313" key="2">
    <source>
        <dbReference type="EMBL" id="MBP2418887.1"/>
    </source>
</evidence>
<accession>A0ABS4ZDU3</accession>
<keyword evidence="3" id="KW-1185">Reference proteome</keyword>
<dbReference type="EMBL" id="JAGIOB010000001">
    <property type="protein sequence ID" value="MBP2418887.1"/>
    <property type="molecule type" value="Genomic_DNA"/>
</dbReference>
<name>A0ABS4ZDU3_9ACTN</name>
<protein>
    <recommendedName>
        <fullName evidence="4">Peptidase C-terminal archaeal/bacterial domain-containing protein</fullName>
    </recommendedName>
</protein>
<evidence type="ECO:0000313" key="3">
    <source>
        <dbReference type="Proteomes" id="UP000758168"/>
    </source>
</evidence>
<comment type="caution">
    <text evidence="2">The sequence shown here is derived from an EMBL/GenBank/DDBJ whole genome shotgun (WGS) entry which is preliminary data.</text>
</comment>
<organism evidence="2 3">
    <name type="scientific">Microlunatus capsulatus</name>
    <dbReference type="NCBI Taxonomy" id="99117"/>
    <lineage>
        <taxon>Bacteria</taxon>
        <taxon>Bacillati</taxon>
        <taxon>Actinomycetota</taxon>
        <taxon>Actinomycetes</taxon>
        <taxon>Propionibacteriales</taxon>
        <taxon>Propionibacteriaceae</taxon>
        <taxon>Microlunatus</taxon>
    </lineage>
</organism>
<feature type="region of interest" description="Disordered" evidence="1">
    <location>
        <begin position="1"/>
        <end position="67"/>
    </location>
</feature>
<evidence type="ECO:0000256" key="1">
    <source>
        <dbReference type="SAM" id="MobiDB-lite"/>
    </source>
</evidence>
<reference evidence="2 3" key="1">
    <citation type="submission" date="2021-03" db="EMBL/GenBank/DDBJ databases">
        <title>Sequencing the genomes of 1000 actinobacteria strains.</title>
        <authorList>
            <person name="Klenk H.-P."/>
        </authorList>
    </citation>
    <scope>NUCLEOTIDE SEQUENCE [LARGE SCALE GENOMIC DNA]</scope>
    <source>
        <strain evidence="2 3">DSM 12936</strain>
    </source>
</reference>
<evidence type="ECO:0008006" key="4">
    <source>
        <dbReference type="Google" id="ProtNLM"/>
    </source>
</evidence>
<proteinExistence type="predicted"/>
<sequence>MAGSLTVLALPPAAAAPGPPAPARPGEGRLSRQLGLQQVPKTDRITRKSAGAAQTNPMASLLPDPSQSNLYGWKQRITAQSKTRTARVEHRRLAAAKVVTPLVVDELEPDELRGSNDTAATAQRITRFGSARGKRAAARILGTLAAAPAPVARAANKEDDGSIRLAKNVTLPAGGQVRTTGTIGDGPHGSKGDKTGDFDFYALRGLRAGAVLSVDLTTSGSDDPEDAFDTLLLVWDARGELVGFNDDEGEDSLDSYLTFPVPVAGDYFVSVVGLPSLPEDPFDSGSGEGVGTEGRYTATFGLDAGDIDYYAVTLRAGDVLSSSAAGAATRIAFYDPARQEVFGSTQDASSIYPATSPLAGGGNAVADHVAATSGRYYVATTGRGGNYDVTLEVYRPGTEAKKATQTIFLDFNGARVNTAMYGGPGVRQLSPLSAFLGRWGLPASQQSALIDRIVATVTENLKRDFAGTGVKVKILNSRDHADPFGKRNVSRLIVGGTVAESGVETIGIAQSIDPGNFDTEETALILLDLVSEPAGVPYSLNTYLKPTSNRTKFLGTALGNIASHEAGHYLGNWHVDQFNTVLNLMDQGGNFPLLYGVGRDKVGGTADDPDVDFGPDVLNPGEGFTGIEDTRVRTGWALFQLIQPARP</sequence>
<dbReference type="Gene3D" id="2.60.120.380">
    <property type="match status" value="2"/>
</dbReference>
<dbReference type="RefSeq" id="WP_210058777.1">
    <property type="nucleotide sequence ID" value="NZ_BAAAMH010000007.1"/>
</dbReference>
<dbReference type="Proteomes" id="UP000758168">
    <property type="component" value="Unassembled WGS sequence"/>
</dbReference>